<keyword evidence="3" id="KW-0472">Membrane</keyword>
<dbReference type="PANTHER" id="PTHR14096">
    <property type="entry name" value="APOLIPOPROTEIN L"/>
    <property type="match status" value="1"/>
</dbReference>
<evidence type="ECO:0000313" key="4">
    <source>
        <dbReference type="Proteomes" id="UP000694910"/>
    </source>
</evidence>
<name>A0ABM1C8K6_CERSS</name>
<feature type="transmembrane region" description="Helical" evidence="3">
    <location>
        <begin position="90"/>
        <end position="112"/>
    </location>
</feature>
<dbReference type="RefSeq" id="XP_014635887.1">
    <property type="nucleotide sequence ID" value="XM_014780401.1"/>
</dbReference>
<comment type="similarity">
    <text evidence="1">Belongs to the apolipoprotein L family.</text>
</comment>
<proteinExistence type="inferred from homology"/>
<dbReference type="PANTHER" id="PTHR14096:SF27">
    <property type="entry name" value="APOLIPOPROTEIN L2"/>
    <property type="match status" value="1"/>
</dbReference>
<reference evidence="5" key="1">
    <citation type="submission" date="2025-08" db="UniProtKB">
        <authorList>
            <consortium name="RefSeq"/>
        </authorList>
    </citation>
    <scope>IDENTIFICATION</scope>
</reference>
<evidence type="ECO:0000256" key="2">
    <source>
        <dbReference type="SAM" id="Coils"/>
    </source>
</evidence>
<dbReference type="GeneID" id="101391273"/>
<sequence length="303" mass="32479">MSRWPQKEVDVGVLVPLGNLEEAEEVEEGRDEADALREGLNKLNTDQLYRKKFMDEFPRVKQELEERIGKLHTLADKVDKVHRDCTISNVVAASTGTVSGILTILGLALAPVTAGVSLALSATGIGLGAAAAVTGVSTSIVDYSSKLSAKAEASRLTSIDSDKEMLKESLRHNAPHIGMENIGKNLRAIKLGKPKPPLVSPAVGLVTIGTVSVQSIKQVQKSFEGTALAMAKGARVMGAATAGVFLLMDVISLVEESLHLHEGAKAESAEELRQQAQELERMLEELSQTHERLQQGLIPQPPE</sequence>
<dbReference type="Pfam" id="PF05461">
    <property type="entry name" value="ApoL"/>
    <property type="match status" value="1"/>
</dbReference>
<organism evidence="4 5">
    <name type="scientific">Ceratotherium simum simum</name>
    <name type="common">Southern white rhinoceros</name>
    <dbReference type="NCBI Taxonomy" id="73337"/>
    <lineage>
        <taxon>Eukaryota</taxon>
        <taxon>Metazoa</taxon>
        <taxon>Chordata</taxon>
        <taxon>Craniata</taxon>
        <taxon>Vertebrata</taxon>
        <taxon>Euteleostomi</taxon>
        <taxon>Mammalia</taxon>
        <taxon>Eutheria</taxon>
        <taxon>Laurasiatheria</taxon>
        <taxon>Perissodactyla</taxon>
        <taxon>Rhinocerotidae</taxon>
        <taxon>Ceratotherium</taxon>
    </lineage>
</organism>
<protein>
    <submittedName>
        <fullName evidence="5">Apolipoprotein L3-like</fullName>
    </submittedName>
</protein>
<dbReference type="Proteomes" id="UP000694910">
    <property type="component" value="Unplaced"/>
</dbReference>
<evidence type="ECO:0000313" key="5">
    <source>
        <dbReference type="RefSeq" id="XP_014635887.1"/>
    </source>
</evidence>
<keyword evidence="4" id="KW-1185">Reference proteome</keyword>
<feature type="coiled-coil region" evidence="2">
    <location>
        <begin position="265"/>
        <end position="296"/>
    </location>
</feature>
<dbReference type="InterPro" id="IPR008405">
    <property type="entry name" value="ApoL"/>
</dbReference>
<keyword evidence="3" id="KW-1133">Transmembrane helix</keyword>
<keyword evidence="2" id="KW-0175">Coiled coil</keyword>
<evidence type="ECO:0000256" key="3">
    <source>
        <dbReference type="SAM" id="Phobius"/>
    </source>
</evidence>
<gene>
    <name evidence="5" type="primary">LOC101391273</name>
</gene>
<feature type="transmembrane region" description="Helical" evidence="3">
    <location>
        <begin position="118"/>
        <end position="141"/>
    </location>
</feature>
<keyword evidence="3" id="KW-0812">Transmembrane</keyword>
<evidence type="ECO:0000256" key="1">
    <source>
        <dbReference type="ARBA" id="ARBA00010090"/>
    </source>
</evidence>
<accession>A0ABM1C8K6</accession>